<evidence type="ECO:0000256" key="3">
    <source>
        <dbReference type="ARBA" id="ARBA00022679"/>
    </source>
</evidence>
<keyword evidence="5 7" id="KW-1133">Transmembrane helix</keyword>
<dbReference type="EMBL" id="CP002192">
    <property type="protein sequence ID" value="AFD27142.1"/>
    <property type="molecule type" value="Genomic_DNA"/>
</dbReference>
<evidence type="ECO:0000256" key="6">
    <source>
        <dbReference type="ARBA" id="ARBA00023136"/>
    </source>
</evidence>
<evidence type="ECO:0000256" key="4">
    <source>
        <dbReference type="ARBA" id="ARBA00022692"/>
    </source>
</evidence>
<organism evidence="9 10">
    <name type="scientific">Deinococcus gobiensis (strain DSM 21396 / JCM 16679 / CGMCC 1.7299 / I-0)</name>
    <dbReference type="NCBI Taxonomy" id="745776"/>
    <lineage>
        <taxon>Bacteria</taxon>
        <taxon>Thermotogati</taxon>
        <taxon>Deinococcota</taxon>
        <taxon>Deinococci</taxon>
        <taxon>Deinococcales</taxon>
        <taxon>Deinococcaceae</taxon>
        <taxon>Deinococcus</taxon>
    </lineage>
</organism>
<feature type="transmembrane region" description="Helical" evidence="7">
    <location>
        <begin position="94"/>
        <end position="115"/>
    </location>
</feature>
<reference evidence="9 10" key="1">
    <citation type="journal article" date="2012" name="PLoS ONE">
        <title>Genome sequence and transcriptome analysis of the radioresistant bacterium Deinococcus gobiensis: insights into the extreme environmental adaptations.</title>
        <authorList>
            <person name="Yuan M."/>
            <person name="Chen M."/>
            <person name="Zhang W."/>
            <person name="Lu W."/>
            <person name="Wang J."/>
            <person name="Yang M."/>
            <person name="Zhao P."/>
            <person name="Tang R."/>
            <person name="Li X."/>
            <person name="Hao Y."/>
            <person name="Zhou Z."/>
            <person name="Zhan Y."/>
            <person name="Yu H."/>
            <person name="Teng C."/>
            <person name="Yan Y."/>
            <person name="Ping S."/>
            <person name="Wang Y."/>
            <person name="Lin M."/>
        </authorList>
    </citation>
    <scope>NUCLEOTIDE SEQUENCE [LARGE SCALE GENOMIC DNA]</scope>
    <source>
        <strain evidence="10">DSM 21396 / JCM 16679 / CGMCC 1.7299 / I-0</strain>
        <plasmid evidence="9">P1</plasmid>
    </source>
</reference>
<dbReference type="PANTHER" id="PTHR30576:SF10">
    <property type="entry name" value="SLL5057 PROTEIN"/>
    <property type="match status" value="1"/>
</dbReference>
<keyword evidence="4 7" id="KW-0812">Transmembrane</keyword>
<dbReference type="InterPro" id="IPR003362">
    <property type="entry name" value="Bact_transf"/>
</dbReference>
<evidence type="ECO:0000259" key="8">
    <source>
        <dbReference type="Pfam" id="PF02397"/>
    </source>
</evidence>
<dbReference type="GO" id="GO:0000271">
    <property type="term" value="P:polysaccharide biosynthetic process"/>
    <property type="evidence" value="ECO:0007669"/>
    <property type="project" value="InterPro"/>
</dbReference>
<dbReference type="AlphaFoldDB" id="H8H090"/>
<evidence type="ECO:0000256" key="7">
    <source>
        <dbReference type="SAM" id="Phobius"/>
    </source>
</evidence>
<dbReference type="PANTHER" id="PTHR30576">
    <property type="entry name" value="COLANIC BIOSYNTHESIS UDP-GLUCOSE LIPID CARRIER TRANSFERASE"/>
    <property type="match status" value="1"/>
</dbReference>
<dbReference type="GO" id="GO:0016780">
    <property type="term" value="F:phosphotransferase activity, for other substituted phosphate groups"/>
    <property type="evidence" value="ECO:0007669"/>
    <property type="project" value="TreeGrafter"/>
</dbReference>
<keyword evidence="3 9" id="KW-0808">Transferase</keyword>
<evidence type="ECO:0000256" key="1">
    <source>
        <dbReference type="ARBA" id="ARBA00004141"/>
    </source>
</evidence>
<evidence type="ECO:0000313" key="10">
    <source>
        <dbReference type="Proteomes" id="UP000007575"/>
    </source>
</evidence>
<keyword evidence="9" id="KW-0614">Plasmid</keyword>
<proteinExistence type="inferred from homology"/>
<keyword evidence="6 7" id="KW-0472">Membrane</keyword>
<dbReference type="Proteomes" id="UP000007575">
    <property type="component" value="Plasmid P1"/>
</dbReference>
<feature type="transmembrane region" description="Helical" evidence="7">
    <location>
        <begin position="28"/>
        <end position="50"/>
    </location>
</feature>
<protein>
    <submittedName>
        <fullName evidence="9">UDP-galactose-lipid carrier transferase</fullName>
    </submittedName>
</protein>
<dbReference type="KEGG" id="dgo:DGo_PA0256"/>
<evidence type="ECO:0000313" key="9">
    <source>
        <dbReference type="EMBL" id="AFD27142.1"/>
    </source>
</evidence>
<name>H8H090_DEIGI</name>
<dbReference type="HOGENOM" id="CLU_024920_3_5_0"/>
<dbReference type="Gene3D" id="3.40.50.720">
    <property type="entry name" value="NAD(P)-binding Rossmann-like Domain"/>
    <property type="match status" value="1"/>
</dbReference>
<dbReference type="SUPFAM" id="SSF51735">
    <property type="entry name" value="NAD(P)-binding Rossmann-fold domains"/>
    <property type="match status" value="1"/>
</dbReference>
<feature type="transmembrane region" description="Helical" evidence="7">
    <location>
        <begin position="286"/>
        <end position="307"/>
    </location>
</feature>
<geneLocation type="plasmid" evidence="9 10">
    <name>P1</name>
</geneLocation>
<gene>
    <name evidence="9" type="ordered locus">DGo_PA0256</name>
</gene>
<sequence>MGLPSVIPTLPGSSAHERSRLTELPQSLILLLGDLAVGLFAAGLCVLFLNSTSHLKFDWATYVVWLSLWIIWRAYQGLYPGYGRSAQTELRLHTVGTIQLLGAQLAAVFAAHQLYITFTSILLQWTMILLFALPVRYLLRIIMIRAGYYGRTISIIGAGQTAVLAIHQLKFNPSYGLRPVAAYDDNPALQGDLIEGVPIVGTLEDALNEPRTKQALISIPGARAATQQNIINRFYSTFQITWVIPDLIGVPNHALQPHHMGSIVSLEIRNNLSSIRARFVKRTIDIVISLLILIIVIPFFIIIGLVIKLDSPGPIFYKASRVGLKGKTFPCYKFRSMYLNAEQRLIEMLKDDDEKRAEYDLFHKLREDPRITPFGSLLRKTSLDELPQLVNVLLGQMSLVGPRPYLPRELSKMSGFTNEILSVTPGMTGYWQVNERSGGTFEGRLNMDKFYITNWSPWLDLIILLQTIRVVLIGKGAY</sequence>
<dbReference type="RefSeq" id="WP_014695660.1">
    <property type="nucleotide sequence ID" value="NC_017805.1"/>
</dbReference>
<accession>H8H090</accession>
<dbReference type="PATRIC" id="fig|745776.4.peg.3289"/>
<dbReference type="Pfam" id="PF13727">
    <property type="entry name" value="CoA_binding_3"/>
    <property type="match status" value="1"/>
</dbReference>
<dbReference type="NCBIfam" id="TIGR03022">
    <property type="entry name" value="WbaP_sugtrans"/>
    <property type="match status" value="1"/>
</dbReference>
<dbReference type="InterPro" id="IPR036291">
    <property type="entry name" value="NAD(P)-bd_dom_sf"/>
</dbReference>
<evidence type="ECO:0000256" key="5">
    <source>
        <dbReference type="ARBA" id="ARBA00022989"/>
    </source>
</evidence>
<dbReference type="InterPro" id="IPR017475">
    <property type="entry name" value="EPS_sugar_tfrase"/>
</dbReference>
<keyword evidence="10" id="KW-1185">Reference proteome</keyword>
<dbReference type="GO" id="GO:0005886">
    <property type="term" value="C:plasma membrane"/>
    <property type="evidence" value="ECO:0007669"/>
    <property type="project" value="InterPro"/>
</dbReference>
<comment type="similarity">
    <text evidence="2">Belongs to the bacterial sugar transferase family.</text>
</comment>
<evidence type="ECO:0000256" key="2">
    <source>
        <dbReference type="ARBA" id="ARBA00006464"/>
    </source>
</evidence>
<dbReference type="Pfam" id="PF02397">
    <property type="entry name" value="Bac_transf"/>
    <property type="match status" value="1"/>
</dbReference>
<comment type="subcellular location">
    <subcellularLocation>
        <location evidence="1">Membrane</location>
        <topology evidence="1">Multi-pass membrane protein</topology>
    </subcellularLocation>
</comment>
<dbReference type="InterPro" id="IPR017472">
    <property type="entry name" value="Undecaprenyl-P_galact_Ptfrase"/>
</dbReference>
<feature type="transmembrane region" description="Helical" evidence="7">
    <location>
        <begin position="62"/>
        <end position="82"/>
    </location>
</feature>
<feature type="domain" description="Bacterial sugar transferase" evidence="8">
    <location>
        <begin position="281"/>
        <end position="472"/>
    </location>
</feature>
<feature type="transmembrane region" description="Helical" evidence="7">
    <location>
        <begin position="121"/>
        <end position="139"/>
    </location>
</feature>
<dbReference type="NCBIfam" id="TIGR03025">
    <property type="entry name" value="EPS_sugtrans"/>
    <property type="match status" value="1"/>
</dbReference>
<dbReference type="OrthoDB" id="9808602at2"/>